<dbReference type="InterPro" id="IPR029035">
    <property type="entry name" value="DHS-like_NAD/FAD-binding_dom"/>
</dbReference>
<dbReference type="Pfam" id="PF00205">
    <property type="entry name" value="TPP_enzyme_M"/>
    <property type="match status" value="1"/>
</dbReference>
<dbReference type="InterPro" id="IPR029061">
    <property type="entry name" value="THDP-binding"/>
</dbReference>
<evidence type="ECO:0000256" key="2">
    <source>
        <dbReference type="ARBA" id="ARBA00023052"/>
    </source>
</evidence>
<sequence length="602" mass="64119">MSGKKLSPVALDMDRPALDAVPEAAWGSDYFAELIRATGVKYLALNPGASFRGIHDSLVNHLGNRDPAILLCLHEEHAVAIAQGYAKACGQPMGVFLHSNVGLMHASMAIFNAWCDRVPVLLFGATGPVDAAERRPWIDWLHTAKDQGSLVRDFIKWDDQPASLGAAAESVMRAKAIAMTAPCGPTYVCFDVGLQERRYDAMPPLPEPGRYAQAADPVPPAAMIEAAADDIAAAARPVMLVGRVSRSVEAWNDRIALAELLGARVLTDLKTAAGFPPDHPLHVGPPGAFLSPPQTEALRQADLVLSFDWIALEGALRTAVKDSAHPARVVHVSLDSYIHRSWSMDHHGLPPVDIGLNGQPDDVLPMLLDALRRRIAKPRSEARLQPAQPTALPKADHLDNAAFAATVRHALEGQEATVTRLNLGWPGDGLRPRHPLDYLGNDGGAGVGSGPGNAIGSALALSEMGRIAVAVIGDGDFLMGNSALWTAAHYRIPLLIVIANNQSFYNDELHQERMAVLRERPVENKWIGQIIRGPSVDLLAIAAAQGARTIGPVSEPAALAAAIGTGLDLVRSGEICVIDARVEPEYDASMKSGMAVDSGTGR</sequence>
<protein>
    <submittedName>
        <fullName evidence="7">Thiamine pyrophosphate-dependent acetolactate synthase large subunit-like protein</fullName>
    </submittedName>
</protein>
<dbReference type="GO" id="GO:0009097">
    <property type="term" value="P:isoleucine biosynthetic process"/>
    <property type="evidence" value="ECO:0007669"/>
    <property type="project" value="TreeGrafter"/>
</dbReference>
<dbReference type="Gene3D" id="3.40.50.1220">
    <property type="entry name" value="TPP-binding domain"/>
    <property type="match status" value="1"/>
</dbReference>
<reference evidence="7 8" key="1">
    <citation type="submission" date="2019-03" db="EMBL/GenBank/DDBJ databases">
        <title>Genomic Encyclopedia of Type Strains, Phase IV (KMG-IV): sequencing the most valuable type-strain genomes for metagenomic binning, comparative biology and taxonomic classification.</title>
        <authorList>
            <person name="Goeker M."/>
        </authorList>
    </citation>
    <scope>NUCLEOTIDE SEQUENCE [LARGE SCALE GENOMIC DNA]</scope>
    <source>
        <strain evidence="7 8">DSM 100048</strain>
    </source>
</reference>
<name>A0A4V2VQM2_9BURK</name>
<evidence type="ECO:0000259" key="4">
    <source>
        <dbReference type="Pfam" id="PF00205"/>
    </source>
</evidence>
<comment type="similarity">
    <text evidence="1 3">Belongs to the TPP enzyme family.</text>
</comment>
<dbReference type="GO" id="GO:0005948">
    <property type="term" value="C:acetolactate synthase complex"/>
    <property type="evidence" value="ECO:0007669"/>
    <property type="project" value="TreeGrafter"/>
</dbReference>
<evidence type="ECO:0000256" key="3">
    <source>
        <dbReference type="RuleBase" id="RU362132"/>
    </source>
</evidence>
<dbReference type="PANTHER" id="PTHR18968">
    <property type="entry name" value="THIAMINE PYROPHOSPHATE ENZYMES"/>
    <property type="match status" value="1"/>
</dbReference>
<dbReference type="GO" id="GO:0030976">
    <property type="term" value="F:thiamine pyrophosphate binding"/>
    <property type="evidence" value="ECO:0007669"/>
    <property type="project" value="InterPro"/>
</dbReference>
<evidence type="ECO:0000313" key="7">
    <source>
        <dbReference type="EMBL" id="TCU95219.1"/>
    </source>
</evidence>
<dbReference type="SUPFAM" id="SSF52518">
    <property type="entry name" value="Thiamin diphosphate-binding fold (THDP-binding)"/>
    <property type="match status" value="2"/>
</dbReference>
<evidence type="ECO:0000313" key="8">
    <source>
        <dbReference type="Proteomes" id="UP000294692"/>
    </source>
</evidence>
<dbReference type="CDD" id="cd07035">
    <property type="entry name" value="TPP_PYR_POX_like"/>
    <property type="match status" value="1"/>
</dbReference>
<dbReference type="Gene3D" id="3.40.50.970">
    <property type="match status" value="2"/>
</dbReference>
<dbReference type="Pfam" id="PF02775">
    <property type="entry name" value="TPP_enzyme_C"/>
    <property type="match status" value="1"/>
</dbReference>
<evidence type="ECO:0000256" key="1">
    <source>
        <dbReference type="ARBA" id="ARBA00007812"/>
    </source>
</evidence>
<feature type="domain" description="Thiamine pyrophosphate enzyme TPP-binding" evidence="5">
    <location>
        <begin position="431"/>
        <end position="579"/>
    </location>
</feature>
<dbReference type="GO" id="GO:0003984">
    <property type="term" value="F:acetolactate synthase activity"/>
    <property type="evidence" value="ECO:0007669"/>
    <property type="project" value="TreeGrafter"/>
</dbReference>
<accession>A0A4V2VQM2</accession>
<evidence type="ECO:0000259" key="6">
    <source>
        <dbReference type="Pfam" id="PF02776"/>
    </source>
</evidence>
<feature type="domain" description="Thiamine pyrophosphate enzyme N-terminal TPP-binding" evidence="6">
    <location>
        <begin position="27"/>
        <end position="133"/>
    </location>
</feature>
<evidence type="ECO:0000259" key="5">
    <source>
        <dbReference type="Pfam" id="PF02775"/>
    </source>
</evidence>
<dbReference type="AlphaFoldDB" id="A0A4V2VQM2"/>
<organism evidence="7 8">
    <name type="scientific">Paracandidimonas soli</name>
    <dbReference type="NCBI Taxonomy" id="1917182"/>
    <lineage>
        <taxon>Bacteria</taxon>
        <taxon>Pseudomonadati</taxon>
        <taxon>Pseudomonadota</taxon>
        <taxon>Betaproteobacteria</taxon>
        <taxon>Burkholderiales</taxon>
        <taxon>Alcaligenaceae</taxon>
        <taxon>Paracandidimonas</taxon>
    </lineage>
</organism>
<dbReference type="SUPFAM" id="SSF52467">
    <property type="entry name" value="DHS-like NAD/FAD-binding domain"/>
    <property type="match status" value="1"/>
</dbReference>
<gene>
    <name evidence="7" type="ORF">EV686_10862</name>
</gene>
<dbReference type="PANTHER" id="PTHR18968:SF13">
    <property type="entry name" value="ACETOLACTATE SYNTHASE CATALYTIC SUBUNIT, MITOCHONDRIAL"/>
    <property type="match status" value="1"/>
</dbReference>
<proteinExistence type="inferred from homology"/>
<dbReference type="InterPro" id="IPR045229">
    <property type="entry name" value="TPP_enz"/>
</dbReference>
<comment type="caution">
    <text evidence="7">The sequence shown here is derived from an EMBL/GenBank/DDBJ whole genome shotgun (WGS) entry which is preliminary data.</text>
</comment>
<dbReference type="GO" id="GO:0000287">
    <property type="term" value="F:magnesium ion binding"/>
    <property type="evidence" value="ECO:0007669"/>
    <property type="project" value="InterPro"/>
</dbReference>
<keyword evidence="2 3" id="KW-0786">Thiamine pyrophosphate</keyword>
<keyword evidence="8" id="KW-1185">Reference proteome</keyword>
<dbReference type="InterPro" id="IPR011766">
    <property type="entry name" value="TPP_enzyme_TPP-bd"/>
</dbReference>
<dbReference type="RefSeq" id="WP_243650898.1">
    <property type="nucleotide sequence ID" value="NZ_JBHRVM010000001.1"/>
</dbReference>
<dbReference type="EMBL" id="SMBX01000008">
    <property type="protein sequence ID" value="TCU95219.1"/>
    <property type="molecule type" value="Genomic_DNA"/>
</dbReference>
<dbReference type="InterPro" id="IPR012000">
    <property type="entry name" value="Thiamin_PyroP_enz_cen_dom"/>
</dbReference>
<dbReference type="InterPro" id="IPR012001">
    <property type="entry name" value="Thiamin_PyroP_enz_TPP-bd_dom"/>
</dbReference>
<dbReference type="GO" id="GO:0009099">
    <property type="term" value="P:L-valine biosynthetic process"/>
    <property type="evidence" value="ECO:0007669"/>
    <property type="project" value="TreeGrafter"/>
</dbReference>
<feature type="domain" description="Thiamine pyrophosphate enzyme central" evidence="4">
    <location>
        <begin position="224"/>
        <end position="336"/>
    </location>
</feature>
<dbReference type="Pfam" id="PF02776">
    <property type="entry name" value="TPP_enzyme_N"/>
    <property type="match status" value="1"/>
</dbReference>
<dbReference type="Proteomes" id="UP000294692">
    <property type="component" value="Unassembled WGS sequence"/>
</dbReference>
<dbReference type="GO" id="GO:0050660">
    <property type="term" value="F:flavin adenine dinucleotide binding"/>
    <property type="evidence" value="ECO:0007669"/>
    <property type="project" value="TreeGrafter"/>
</dbReference>